<sequence>MDSSFCLPVIGAFVTLVFVYCALVGKKNQKTSMISVKEAPQPAGAWPIIGHLHLLGGVDQLLYRTLGDMADKYGPAFNIRLGSRRAFVVNSWEVAKECFTDNDKALASRPTTTAAKLMGYNYAVFGFAPYSPFWREMRKIATLELLSNRRLEMLKHVRTSEVNMGIGELYNLWTQNRNRPVLVELKRWLEDLTLNVVVRMVAGKRYFGAGADCDDDEARRCQKAISQFFHLIGIFVVSDALPFLGWFDVNGHERAMKKTAKELDSILEGWLEEHRQRRRAGEAKSEQDFIDVMLSLQEEGRLSNFEHDSNTSIKSTCLALILGGSDTTAGTLTWAISLLLNNTEALKKAQEELDLHVGADRQVDDSDIKNLIYLQAIIKETLRLYPAGPLLGPREAMESCTVGGYNVPGGTRLIVNIWKIQRDPRVWTDPSVFKPERFFTNHENVDVRGQHFELIPFGSGRRSCPGVSFALQVLHLTLARLLHGFDLASPLDLPVDMSESPGLTIPKATPLEVLLTPRLPTKLYGY</sequence>
<dbReference type="PANTHER" id="PTHR47947">
    <property type="entry name" value="CYTOCHROME P450 82C3-RELATED"/>
    <property type="match status" value="1"/>
</dbReference>
<dbReference type="SUPFAM" id="SSF48264">
    <property type="entry name" value="Cytochrome P450"/>
    <property type="match status" value="1"/>
</dbReference>
<feature type="transmembrane region" description="Helical" evidence="9">
    <location>
        <begin position="228"/>
        <end position="247"/>
    </location>
</feature>
<comment type="similarity">
    <text evidence="8">Belongs to the cytochrome P450 family.</text>
</comment>
<evidence type="ECO:0000256" key="8">
    <source>
        <dbReference type="RuleBase" id="RU000461"/>
    </source>
</evidence>
<evidence type="ECO:0000256" key="2">
    <source>
        <dbReference type="ARBA" id="ARBA00022617"/>
    </source>
</evidence>
<dbReference type="OMA" id="VVELNRW"/>
<dbReference type="Pfam" id="PF00067">
    <property type="entry name" value="p450"/>
    <property type="match status" value="1"/>
</dbReference>
<reference evidence="11" key="2">
    <citation type="journal article" date="2018" name="BMC Genomics">
        <title>A manually annotated Actinidia chinensis var. chinensis (kiwifruit) genome highlights the challenges associated with draft genomes and gene prediction in plants.</title>
        <authorList>
            <person name="Pilkington S.M."/>
            <person name="Crowhurst R."/>
            <person name="Hilario E."/>
            <person name="Nardozza S."/>
            <person name="Fraser L."/>
            <person name="Peng Y."/>
            <person name="Gunaseelan K."/>
            <person name="Simpson R."/>
            <person name="Tahir J."/>
            <person name="Deroles S.C."/>
            <person name="Templeton K."/>
            <person name="Luo Z."/>
            <person name="Davy M."/>
            <person name="Cheng C."/>
            <person name="McNeilage M."/>
            <person name="Scaglione D."/>
            <person name="Liu Y."/>
            <person name="Zhang Q."/>
            <person name="Datson P."/>
            <person name="De Silva N."/>
            <person name="Gardiner S.E."/>
            <person name="Bassett H."/>
            <person name="Chagne D."/>
            <person name="McCallum J."/>
            <person name="Dzierzon H."/>
            <person name="Deng C."/>
            <person name="Wang Y.Y."/>
            <person name="Barron L."/>
            <person name="Manako K."/>
            <person name="Bowen J."/>
            <person name="Foster T.M."/>
            <person name="Erridge Z.A."/>
            <person name="Tiffin H."/>
            <person name="Waite C.N."/>
            <person name="Davies K.M."/>
            <person name="Grierson E.P."/>
            <person name="Laing W.A."/>
            <person name="Kirk R."/>
            <person name="Chen X."/>
            <person name="Wood M."/>
            <person name="Montefiori M."/>
            <person name="Brummell D.A."/>
            <person name="Schwinn K.E."/>
            <person name="Catanach A."/>
            <person name="Fullerton C."/>
            <person name="Li D."/>
            <person name="Meiyalaghan S."/>
            <person name="Nieuwenhuizen N."/>
            <person name="Read N."/>
            <person name="Prakash R."/>
            <person name="Hunter D."/>
            <person name="Zhang H."/>
            <person name="McKenzie M."/>
            <person name="Knabel M."/>
            <person name="Harris A."/>
            <person name="Allan A.C."/>
            <person name="Gleave A."/>
            <person name="Chen A."/>
            <person name="Janssen B.J."/>
            <person name="Plunkett B."/>
            <person name="Ampomah-Dwamena C."/>
            <person name="Voogd C."/>
            <person name="Leif D."/>
            <person name="Lafferty D."/>
            <person name="Souleyre E.J.F."/>
            <person name="Varkonyi-Gasic E."/>
            <person name="Gambi F."/>
            <person name="Hanley J."/>
            <person name="Yao J.L."/>
            <person name="Cheung J."/>
            <person name="David K.M."/>
            <person name="Warren B."/>
            <person name="Marsh K."/>
            <person name="Snowden K.C."/>
            <person name="Lin-Wang K."/>
            <person name="Brian L."/>
            <person name="Martinez-Sanchez M."/>
            <person name="Wang M."/>
            <person name="Ileperuma N."/>
            <person name="Macnee N."/>
            <person name="Campin R."/>
            <person name="McAtee P."/>
            <person name="Drummond R.S.M."/>
            <person name="Espley R.V."/>
            <person name="Ireland H.S."/>
            <person name="Wu R."/>
            <person name="Atkinson R.G."/>
            <person name="Karunairetnam S."/>
            <person name="Bulley S."/>
            <person name="Chunkath S."/>
            <person name="Hanley Z."/>
            <person name="Storey R."/>
            <person name="Thrimawithana A.H."/>
            <person name="Thomson S."/>
            <person name="David C."/>
            <person name="Testolin R."/>
            <person name="Huang H."/>
            <person name="Hellens R.P."/>
            <person name="Schaffer R.J."/>
        </authorList>
    </citation>
    <scope>NUCLEOTIDE SEQUENCE [LARGE SCALE GENOMIC DNA]</scope>
    <source>
        <strain evidence="11">cv. Red5</strain>
    </source>
</reference>
<keyword evidence="9" id="KW-1133">Transmembrane helix</keyword>
<evidence type="ECO:0000256" key="1">
    <source>
        <dbReference type="ARBA" id="ARBA00001971"/>
    </source>
</evidence>
<dbReference type="Gene3D" id="1.10.630.10">
    <property type="entry name" value="Cytochrome P450"/>
    <property type="match status" value="1"/>
</dbReference>
<protein>
    <submittedName>
        <fullName evidence="10">Cytochrome P450 82C4 like</fullName>
    </submittedName>
</protein>
<dbReference type="STRING" id="1590841.A0A2R6RN06"/>
<organism evidence="10 11">
    <name type="scientific">Actinidia chinensis var. chinensis</name>
    <name type="common">Chinese soft-hair kiwi</name>
    <dbReference type="NCBI Taxonomy" id="1590841"/>
    <lineage>
        <taxon>Eukaryota</taxon>
        <taxon>Viridiplantae</taxon>
        <taxon>Streptophyta</taxon>
        <taxon>Embryophyta</taxon>
        <taxon>Tracheophyta</taxon>
        <taxon>Spermatophyta</taxon>
        <taxon>Magnoliopsida</taxon>
        <taxon>eudicotyledons</taxon>
        <taxon>Gunneridae</taxon>
        <taxon>Pentapetalae</taxon>
        <taxon>asterids</taxon>
        <taxon>Ericales</taxon>
        <taxon>Actinidiaceae</taxon>
        <taxon>Actinidia</taxon>
    </lineage>
</organism>
<proteinExistence type="inferred from homology"/>
<dbReference type="FunFam" id="1.10.630.10:FF:000026">
    <property type="entry name" value="Cytochrome P450 82C4"/>
    <property type="match status" value="1"/>
</dbReference>
<gene>
    <name evidence="10" type="ORF">CEY00_Acc04678</name>
</gene>
<dbReference type="InterPro" id="IPR050651">
    <property type="entry name" value="Plant_Cytochrome_P450_Monoox"/>
</dbReference>
<keyword evidence="3 7" id="KW-0479">Metal-binding</keyword>
<dbReference type="GO" id="GO:0016705">
    <property type="term" value="F:oxidoreductase activity, acting on paired donors, with incorporation or reduction of molecular oxygen"/>
    <property type="evidence" value="ECO:0007669"/>
    <property type="project" value="InterPro"/>
</dbReference>
<keyword evidence="4 8" id="KW-0560">Oxidoreductase</keyword>
<evidence type="ECO:0000256" key="4">
    <source>
        <dbReference type="ARBA" id="ARBA00023002"/>
    </source>
</evidence>
<feature type="transmembrane region" description="Helical" evidence="9">
    <location>
        <begin position="6"/>
        <end position="25"/>
    </location>
</feature>
<dbReference type="FunCoup" id="A0A2R6RN06">
    <property type="interactions" value="282"/>
</dbReference>
<evidence type="ECO:0000256" key="5">
    <source>
        <dbReference type="ARBA" id="ARBA00023004"/>
    </source>
</evidence>
<dbReference type="GO" id="GO:0020037">
    <property type="term" value="F:heme binding"/>
    <property type="evidence" value="ECO:0007669"/>
    <property type="project" value="InterPro"/>
</dbReference>
<evidence type="ECO:0000256" key="6">
    <source>
        <dbReference type="ARBA" id="ARBA00023033"/>
    </source>
</evidence>
<evidence type="ECO:0000256" key="9">
    <source>
        <dbReference type="SAM" id="Phobius"/>
    </source>
</evidence>
<dbReference type="PRINTS" id="PR00463">
    <property type="entry name" value="EP450I"/>
</dbReference>
<keyword evidence="9" id="KW-0812">Transmembrane</keyword>
<name>A0A2R6RN06_ACTCC</name>
<keyword evidence="9" id="KW-0472">Membrane</keyword>
<dbReference type="PRINTS" id="PR00385">
    <property type="entry name" value="P450"/>
</dbReference>
<dbReference type="Proteomes" id="UP000241394">
    <property type="component" value="Chromosome LG4"/>
</dbReference>
<dbReference type="InterPro" id="IPR001128">
    <property type="entry name" value="Cyt_P450"/>
</dbReference>
<keyword evidence="5 7" id="KW-0408">Iron</keyword>
<dbReference type="CDD" id="cd20654">
    <property type="entry name" value="CYP82"/>
    <property type="match status" value="1"/>
</dbReference>
<evidence type="ECO:0000313" key="10">
    <source>
        <dbReference type="EMBL" id="PSS31382.1"/>
    </source>
</evidence>
<dbReference type="InParanoid" id="A0A2R6RN06"/>
<accession>A0A2R6RN06</accession>
<reference evidence="10 11" key="1">
    <citation type="submission" date="2017-07" db="EMBL/GenBank/DDBJ databases">
        <title>An improved, manually edited Actinidia chinensis var. chinensis (kiwifruit) genome highlights the challenges associated with draft genomes and gene prediction in plants.</title>
        <authorList>
            <person name="Pilkington S."/>
            <person name="Crowhurst R."/>
            <person name="Hilario E."/>
            <person name="Nardozza S."/>
            <person name="Fraser L."/>
            <person name="Peng Y."/>
            <person name="Gunaseelan K."/>
            <person name="Simpson R."/>
            <person name="Tahir J."/>
            <person name="Deroles S."/>
            <person name="Templeton K."/>
            <person name="Luo Z."/>
            <person name="Davy M."/>
            <person name="Cheng C."/>
            <person name="Mcneilage M."/>
            <person name="Scaglione D."/>
            <person name="Liu Y."/>
            <person name="Zhang Q."/>
            <person name="Datson P."/>
            <person name="De Silva N."/>
            <person name="Gardiner S."/>
            <person name="Bassett H."/>
            <person name="Chagne D."/>
            <person name="Mccallum J."/>
            <person name="Dzierzon H."/>
            <person name="Deng C."/>
            <person name="Wang Y.-Y."/>
            <person name="Barron N."/>
            <person name="Manako K."/>
            <person name="Bowen J."/>
            <person name="Foster T."/>
            <person name="Erridge Z."/>
            <person name="Tiffin H."/>
            <person name="Waite C."/>
            <person name="Davies K."/>
            <person name="Grierson E."/>
            <person name="Laing W."/>
            <person name="Kirk R."/>
            <person name="Chen X."/>
            <person name="Wood M."/>
            <person name="Montefiori M."/>
            <person name="Brummell D."/>
            <person name="Schwinn K."/>
            <person name="Catanach A."/>
            <person name="Fullerton C."/>
            <person name="Li D."/>
            <person name="Meiyalaghan S."/>
            <person name="Nieuwenhuizen N."/>
            <person name="Read N."/>
            <person name="Prakash R."/>
            <person name="Hunter D."/>
            <person name="Zhang H."/>
            <person name="Mckenzie M."/>
            <person name="Knabel M."/>
            <person name="Harris A."/>
            <person name="Allan A."/>
            <person name="Chen A."/>
            <person name="Janssen B."/>
            <person name="Plunkett B."/>
            <person name="Dwamena C."/>
            <person name="Voogd C."/>
            <person name="Leif D."/>
            <person name="Lafferty D."/>
            <person name="Souleyre E."/>
            <person name="Varkonyi-Gasic E."/>
            <person name="Gambi F."/>
            <person name="Hanley J."/>
            <person name="Yao J.-L."/>
            <person name="Cheung J."/>
            <person name="David K."/>
            <person name="Warren B."/>
            <person name="Marsh K."/>
            <person name="Snowden K."/>
            <person name="Lin-Wang K."/>
            <person name="Brian L."/>
            <person name="Martinez-Sanchez M."/>
            <person name="Wang M."/>
            <person name="Ileperuma N."/>
            <person name="Macnee N."/>
            <person name="Campin R."/>
            <person name="Mcatee P."/>
            <person name="Drummond R."/>
            <person name="Espley R."/>
            <person name="Ireland H."/>
            <person name="Wu R."/>
            <person name="Atkinson R."/>
            <person name="Karunairetnam S."/>
            <person name="Bulley S."/>
            <person name="Chunkath S."/>
            <person name="Hanley Z."/>
            <person name="Storey R."/>
            <person name="Thrimawithana A."/>
            <person name="Thomson S."/>
            <person name="David C."/>
            <person name="Testolin R."/>
        </authorList>
    </citation>
    <scope>NUCLEOTIDE SEQUENCE [LARGE SCALE GENOMIC DNA]</scope>
    <source>
        <strain evidence="11">cv. Red5</strain>
        <tissue evidence="10">Young leaf</tissue>
    </source>
</reference>
<dbReference type="AlphaFoldDB" id="A0A2R6RN06"/>
<comment type="cofactor">
    <cofactor evidence="1 7">
        <name>heme</name>
        <dbReference type="ChEBI" id="CHEBI:30413"/>
    </cofactor>
</comment>
<evidence type="ECO:0000256" key="3">
    <source>
        <dbReference type="ARBA" id="ARBA00022723"/>
    </source>
</evidence>
<dbReference type="InterPro" id="IPR002401">
    <property type="entry name" value="Cyt_P450_E_grp-I"/>
</dbReference>
<evidence type="ECO:0000256" key="7">
    <source>
        <dbReference type="PIRSR" id="PIRSR602401-1"/>
    </source>
</evidence>
<keyword evidence="6 8" id="KW-0503">Monooxygenase</keyword>
<evidence type="ECO:0000313" key="11">
    <source>
        <dbReference type="Proteomes" id="UP000241394"/>
    </source>
</evidence>
<dbReference type="PANTHER" id="PTHR47947:SF19">
    <property type="entry name" value="CYTOCHROME P450 82C3-RELATED"/>
    <property type="match status" value="1"/>
</dbReference>
<dbReference type="InterPro" id="IPR017972">
    <property type="entry name" value="Cyt_P450_CS"/>
</dbReference>
<keyword evidence="11" id="KW-1185">Reference proteome</keyword>
<keyword evidence="2 7" id="KW-0349">Heme</keyword>
<dbReference type="Gramene" id="PSS31382">
    <property type="protein sequence ID" value="PSS31382"/>
    <property type="gene ID" value="CEY00_Acc04678"/>
</dbReference>
<feature type="binding site" description="axial binding residue" evidence="7">
    <location>
        <position position="464"/>
    </location>
    <ligand>
        <name>heme</name>
        <dbReference type="ChEBI" id="CHEBI:30413"/>
    </ligand>
    <ligandPart>
        <name>Fe</name>
        <dbReference type="ChEBI" id="CHEBI:18248"/>
    </ligandPart>
</feature>
<dbReference type="GO" id="GO:0004497">
    <property type="term" value="F:monooxygenase activity"/>
    <property type="evidence" value="ECO:0007669"/>
    <property type="project" value="UniProtKB-KW"/>
</dbReference>
<dbReference type="PROSITE" id="PS00086">
    <property type="entry name" value="CYTOCHROME_P450"/>
    <property type="match status" value="1"/>
</dbReference>
<dbReference type="OrthoDB" id="2789670at2759"/>
<dbReference type="InterPro" id="IPR036396">
    <property type="entry name" value="Cyt_P450_sf"/>
</dbReference>
<dbReference type="GO" id="GO:0005506">
    <property type="term" value="F:iron ion binding"/>
    <property type="evidence" value="ECO:0007669"/>
    <property type="project" value="InterPro"/>
</dbReference>
<comment type="caution">
    <text evidence="10">The sequence shown here is derived from an EMBL/GenBank/DDBJ whole genome shotgun (WGS) entry which is preliminary data.</text>
</comment>
<dbReference type="EMBL" id="NKQK01000004">
    <property type="protein sequence ID" value="PSS31382.1"/>
    <property type="molecule type" value="Genomic_DNA"/>
</dbReference>